<dbReference type="Gene3D" id="3.30.110.170">
    <property type="entry name" value="Protein of unknown function (DUF541), domain 1"/>
    <property type="match status" value="1"/>
</dbReference>
<evidence type="ECO:0008006" key="3">
    <source>
        <dbReference type="Google" id="ProtNLM"/>
    </source>
</evidence>
<gene>
    <name evidence="1" type="ORF">A2973_01750</name>
</gene>
<evidence type="ECO:0000313" key="2">
    <source>
        <dbReference type="Proteomes" id="UP000176409"/>
    </source>
</evidence>
<dbReference type="EMBL" id="MFJZ01000004">
    <property type="protein sequence ID" value="OGG30757.1"/>
    <property type="molecule type" value="Genomic_DNA"/>
</dbReference>
<protein>
    <recommendedName>
        <fullName evidence="3">SIMPL domain-containing protein</fullName>
    </recommendedName>
</protein>
<comment type="caution">
    <text evidence="1">The sequence shown here is derived from an EMBL/GenBank/DDBJ whole genome shotgun (WGS) entry which is preliminary data.</text>
</comment>
<dbReference type="Pfam" id="PF04402">
    <property type="entry name" value="SIMPL"/>
    <property type="match status" value="1"/>
</dbReference>
<dbReference type="Gene3D" id="3.30.70.2970">
    <property type="entry name" value="Protein of unknown function (DUF541), domain 2"/>
    <property type="match status" value="1"/>
</dbReference>
<dbReference type="GO" id="GO:0006974">
    <property type="term" value="P:DNA damage response"/>
    <property type="evidence" value="ECO:0007669"/>
    <property type="project" value="TreeGrafter"/>
</dbReference>
<sequence length="246" mass="26110">MKSFLFSFLGFFLAGLVLAGLSFVFPWSMVDWGSFALKPARTVTVVGEARSQKKSEIASFSAGVNAIGDDKEKAIAEVNGKVAAIIASVKEFGIKAEDIKTQNLNIYQNQETYYEEGRQKQRPGQWSVSNSIEMKLHDVDRASSLAELLGKSGANNVYGPNFSLDEDPTEADSLFSEALENAKEKAGNVAKASGKKLGNVLSITEGVSSNGPIPSFRMEGAGGGGAGLEPGSGTVSKSVTVVFELR</sequence>
<dbReference type="InterPro" id="IPR007497">
    <property type="entry name" value="SIMPL/DUF541"/>
</dbReference>
<proteinExistence type="predicted"/>
<dbReference type="PANTHER" id="PTHR34387:SF2">
    <property type="entry name" value="SLR1258 PROTEIN"/>
    <property type="match status" value="1"/>
</dbReference>
<dbReference type="AlphaFoldDB" id="A0A1F6B2J0"/>
<dbReference type="Proteomes" id="UP000176409">
    <property type="component" value="Unassembled WGS sequence"/>
</dbReference>
<dbReference type="STRING" id="1798396.A2973_01750"/>
<dbReference type="InterPro" id="IPR052022">
    <property type="entry name" value="26kDa_periplasmic_antigen"/>
</dbReference>
<evidence type="ECO:0000313" key="1">
    <source>
        <dbReference type="EMBL" id="OGG30757.1"/>
    </source>
</evidence>
<dbReference type="PANTHER" id="PTHR34387">
    <property type="entry name" value="SLR1258 PROTEIN"/>
    <property type="match status" value="1"/>
</dbReference>
<name>A0A1F6B2J0_9BACT</name>
<accession>A0A1F6B2J0</accession>
<reference evidence="1 2" key="1">
    <citation type="journal article" date="2016" name="Nat. Commun.">
        <title>Thousands of microbial genomes shed light on interconnected biogeochemical processes in an aquifer system.</title>
        <authorList>
            <person name="Anantharaman K."/>
            <person name="Brown C.T."/>
            <person name="Hug L.A."/>
            <person name="Sharon I."/>
            <person name="Castelle C.J."/>
            <person name="Probst A.J."/>
            <person name="Thomas B.C."/>
            <person name="Singh A."/>
            <person name="Wilkins M.J."/>
            <person name="Karaoz U."/>
            <person name="Brodie E.L."/>
            <person name="Williams K.H."/>
            <person name="Hubbard S.S."/>
            <person name="Banfield J.F."/>
        </authorList>
    </citation>
    <scope>NUCLEOTIDE SEQUENCE [LARGE SCALE GENOMIC DNA]</scope>
</reference>
<organism evidence="1 2">
    <name type="scientific">Candidatus Gottesmanbacteria bacterium RIFCSPLOWO2_01_FULL_49_10</name>
    <dbReference type="NCBI Taxonomy" id="1798396"/>
    <lineage>
        <taxon>Bacteria</taxon>
        <taxon>Candidatus Gottesmaniibacteriota</taxon>
    </lineage>
</organism>